<name>A0A9X0DM07_9HELO</name>
<feature type="region of interest" description="Disordered" evidence="1">
    <location>
        <begin position="1"/>
        <end position="66"/>
    </location>
</feature>
<dbReference type="OrthoDB" id="414175at2759"/>
<dbReference type="AlphaFoldDB" id="A0A9X0DM07"/>
<dbReference type="Proteomes" id="UP001152300">
    <property type="component" value="Unassembled WGS sequence"/>
</dbReference>
<feature type="compositionally biased region" description="Basic and acidic residues" evidence="1">
    <location>
        <begin position="49"/>
        <end position="66"/>
    </location>
</feature>
<evidence type="ECO:0008006" key="4">
    <source>
        <dbReference type="Google" id="ProtNLM"/>
    </source>
</evidence>
<evidence type="ECO:0000313" key="3">
    <source>
        <dbReference type="Proteomes" id="UP001152300"/>
    </source>
</evidence>
<dbReference type="EMBL" id="JAPEIS010000002">
    <property type="protein sequence ID" value="KAJ8068566.1"/>
    <property type="molecule type" value="Genomic_DNA"/>
</dbReference>
<protein>
    <recommendedName>
        <fullName evidence="4">Apple domain-containing protein</fullName>
    </recommendedName>
</protein>
<proteinExistence type="predicted"/>
<keyword evidence="3" id="KW-1185">Reference proteome</keyword>
<feature type="compositionally biased region" description="Basic and acidic residues" evidence="1">
    <location>
        <begin position="163"/>
        <end position="172"/>
    </location>
</feature>
<comment type="caution">
    <text evidence="2">The sequence shown here is derived from an EMBL/GenBank/DDBJ whole genome shotgun (WGS) entry which is preliminary data.</text>
</comment>
<sequence>MSGRNRSPRFKKMHKNGKSTKRGRPRKIENDKKTLVKIEKALGQAQRINADRDTEKEEMAREEPERTVIHSYDGEKIYPYRNMEDSRAALPSTKASVFKKREKIVKHKRSKLFDSGKEAYKSFKDCGRACEDQKECFQWVYYDRTCRLSTSIRLGNYQAPTNGKDKGEDGKPEQVGWKSE</sequence>
<accession>A0A9X0DM07</accession>
<feature type="compositionally biased region" description="Basic residues" evidence="1">
    <location>
        <begin position="1"/>
        <end position="25"/>
    </location>
</feature>
<evidence type="ECO:0000256" key="1">
    <source>
        <dbReference type="SAM" id="MobiDB-lite"/>
    </source>
</evidence>
<feature type="compositionally biased region" description="Basic and acidic residues" evidence="1">
    <location>
        <begin position="26"/>
        <end position="40"/>
    </location>
</feature>
<organism evidence="2 3">
    <name type="scientific">Sclerotinia nivalis</name>
    <dbReference type="NCBI Taxonomy" id="352851"/>
    <lineage>
        <taxon>Eukaryota</taxon>
        <taxon>Fungi</taxon>
        <taxon>Dikarya</taxon>
        <taxon>Ascomycota</taxon>
        <taxon>Pezizomycotina</taxon>
        <taxon>Leotiomycetes</taxon>
        <taxon>Helotiales</taxon>
        <taxon>Sclerotiniaceae</taxon>
        <taxon>Sclerotinia</taxon>
    </lineage>
</organism>
<feature type="region of interest" description="Disordered" evidence="1">
    <location>
        <begin position="157"/>
        <end position="180"/>
    </location>
</feature>
<gene>
    <name evidence="2" type="ORF">OCU04_002280</name>
</gene>
<evidence type="ECO:0000313" key="2">
    <source>
        <dbReference type="EMBL" id="KAJ8068566.1"/>
    </source>
</evidence>
<reference evidence="2" key="1">
    <citation type="submission" date="2022-11" db="EMBL/GenBank/DDBJ databases">
        <title>Genome Resource of Sclerotinia nivalis Strain SnTB1, a Plant Pathogen Isolated from American Ginseng.</title>
        <authorList>
            <person name="Fan S."/>
        </authorList>
    </citation>
    <scope>NUCLEOTIDE SEQUENCE</scope>
    <source>
        <strain evidence="2">SnTB1</strain>
    </source>
</reference>